<dbReference type="EMBL" id="JADWDJ010000007">
    <property type="protein sequence ID" value="KAG5278322.1"/>
    <property type="molecule type" value="Genomic_DNA"/>
</dbReference>
<evidence type="ECO:0000256" key="1">
    <source>
        <dbReference type="SAM" id="MobiDB-lite"/>
    </source>
</evidence>
<comment type="caution">
    <text evidence="2">The sequence shown here is derived from an EMBL/GenBank/DDBJ whole genome shotgun (WGS) entry which is preliminary data.</text>
</comment>
<evidence type="ECO:0000313" key="2">
    <source>
        <dbReference type="EMBL" id="KAG5278322.1"/>
    </source>
</evidence>
<feature type="region of interest" description="Disordered" evidence="1">
    <location>
        <begin position="42"/>
        <end position="62"/>
    </location>
</feature>
<proteinExistence type="predicted"/>
<sequence length="75" mass="8531">MTEEKNEQDTETLLKYFGAHLYLYLTLPHQVSASMADDTEGLSTAELQMPESQERTDHLSVHDPYRLPDPFCACA</sequence>
<gene>
    <name evidence="2" type="ORF">AALO_G00097670</name>
</gene>
<feature type="compositionally biased region" description="Basic and acidic residues" evidence="1">
    <location>
        <begin position="52"/>
        <end position="62"/>
    </location>
</feature>
<protein>
    <submittedName>
        <fullName evidence="2">Uncharacterized protein</fullName>
    </submittedName>
</protein>
<organism evidence="2 3">
    <name type="scientific">Alosa alosa</name>
    <name type="common">allis shad</name>
    <dbReference type="NCBI Taxonomy" id="278164"/>
    <lineage>
        <taxon>Eukaryota</taxon>
        <taxon>Metazoa</taxon>
        <taxon>Chordata</taxon>
        <taxon>Craniata</taxon>
        <taxon>Vertebrata</taxon>
        <taxon>Euteleostomi</taxon>
        <taxon>Actinopterygii</taxon>
        <taxon>Neopterygii</taxon>
        <taxon>Teleostei</taxon>
        <taxon>Clupei</taxon>
        <taxon>Clupeiformes</taxon>
        <taxon>Clupeoidei</taxon>
        <taxon>Clupeidae</taxon>
        <taxon>Alosa</taxon>
    </lineage>
</organism>
<name>A0AAV6GXD3_9TELE</name>
<reference evidence="2" key="1">
    <citation type="submission" date="2020-10" db="EMBL/GenBank/DDBJ databases">
        <title>Chromosome-scale genome assembly of the Allis shad, Alosa alosa.</title>
        <authorList>
            <person name="Margot Z."/>
            <person name="Christophe K."/>
            <person name="Cabau C."/>
            <person name="Louis A."/>
            <person name="Berthelot C."/>
            <person name="Parey E."/>
            <person name="Roest Crollius H."/>
            <person name="Montfort J."/>
            <person name="Robinson-Rechavi M."/>
            <person name="Bucao C."/>
            <person name="Bouchez O."/>
            <person name="Gislard M."/>
            <person name="Lluch J."/>
            <person name="Milhes M."/>
            <person name="Lampietro C."/>
            <person name="Lopez Roques C."/>
            <person name="Donnadieu C."/>
            <person name="Braasch I."/>
            <person name="Desvignes T."/>
            <person name="Postlethwait J."/>
            <person name="Bobe J."/>
            <person name="Guiguen Y."/>
        </authorList>
    </citation>
    <scope>NUCLEOTIDE SEQUENCE</scope>
    <source>
        <strain evidence="2">M-15738</strain>
        <tissue evidence="2">Blood</tissue>
    </source>
</reference>
<dbReference type="AlphaFoldDB" id="A0AAV6GXD3"/>
<evidence type="ECO:0000313" key="3">
    <source>
        <dbReference type="Proteomes" id="UP000823561"/>
    </source>
</evidence>
<dbReference type="Proteomes" id="UP000823561">
    <property type="component" value="Chromosome 7"/>
</dbReference>
<accession>A0AAV6GXD3</accession>
<keyword evidence="3" id="KW-1185">Reference proteome</keyword>